<dbReference type="AlphaFoldDB" id="A0A8J2R1M5"/>
<feature type="compositionally biased region" description="Basic and acidic residues" evidence="1">
    <location>
        <begin position="1"/>
        <end position="19"/>
    </location>
</feature>
<organism evidence="2 3">
    <name type="scientific">Danaus chrysippus</name>
    <name type="common">African queen</name>
    <dbReference type="NCBI Taxonomy" id="151541"/>
    <lineage>
        <taxon>Eukaryota</taxon>
        <taxon>Metazoa</taxon>
        <taxon>Ecdysozoa</taxon>
        <taxon>Arthropoda</taxon>
        <taxon>Hexapoda</taxon>
        <taxon>Insecta</taxon>
        <taxon>Pterygota</taxon>
        <taxon>Neoptera</taxon>
        <taxon>Endopterygota</taxon>
        <taxon>Lepidoptera</taxon>
        <taxon>Glossata</taxon>
        <taxon>Ditrysia</taxon>
        <taxon>Papilionoidea</taxon>
        <taxon>Nymphalidae</taxon>
        <taxon>Danainae</taxon>
        <taxon>Danaini</taxon>
        <taxon>Danaina</taxon>
        <taxon>Danaus</taxon>
        <taxon>Anosia</taxon>
    </lineage>
</organism>
<name>A0A8J2R1M5_9NEOP</name>
<keyword evidence="3" id="KW-1185">Reference proteome</keyword>
<evidence type="ECO:0000256" key="1">
    <source>
        <dbReference type="SAM" id="MobiDB-lite"/>
    </source>
</evidence>
<feature type="region of interest" description="Disordered" evidence="1">
    <location>
        <begin position="1"/>
        <end position="35"/>
    </location>
</feature>
<evidence type="ECO:0000313" key="2">
    <source>
        <dbReference type="EMBL" id="CAG9574988.1"/>
    </source>
</evidence>
<sequence>MNSRYKPREYLNEAKHERGSNTGQTRPLRRRGSGRADVWTSLPLKKVHCPSAGLVNHPTTFLHNPVFSCSRKPRWLVAAARVLSE</sequence>
<reference evidence="2" key="1">
    <citation type="submission" date="2021-09" db="EMBL/GenBank/DDBJ databases">
        <authorList>
            <person name="Martin H S."/>
        </authorList>
    </citation>
    <scope>NUCLEOTIDE SEQUENCE</scope>
</reference>
<accession>A0A8J2R1M5</accession>
<evidence type="ECO:0000313" key="3">
    <source>
        <dbReference type="Proteomes" id="UP000789524"/>
    </source>
</evidence>
<comment type="caution">
    <text evidence="2">The sequence shown here is derived from an EMBL/GenBank/DDBJ whole genome shotgun (WGS) entry which is preliminary data.</text>
</comment>
<gene>
    <name evidence="2" type="ORF">DCHRY22_LOCUS11180</name>
</gene>
<proteinExistence type="predicted"/>
<protein>
    <submittedName>
        <fullName evidence="2">(African queen) hypothetical protein</fullName>
    </submittedName>
</protein>
<dbReference type="EMBL" id="CAKASE010000073">
    <property type="protein sequence ID" value="CAG9574988.1"/>
    <property type="molecule type" value="Genomic_DNA"/>
</dbReference>
<dbReference type="Proteomes" id="UP000789524">
    <property type="component" value="Unassembled WGS sequence"/>
</dbReference>